<dbReference type="Proteomes" id="UP000266841">
    <property type="component" value="Unassembled WGS sequence"/>
</dbReference>
<organism evidence="2 3">
    <name type="scientific">Thalassiosira oceanica</name>
    <name type="common">Marine diatom</name>
    <dbReference type="NCBI Taxonomy" id="159749"/>
    <lineage>
        <taxon>Eukaryota</taxon>
        <taxon>Sar</taxon>
        <taxon>Stramenopiles</taxon>
        <taxon>Ochrophyta</taxon>
        <taxon>Bacillariophyta</taxon>
        <taxon>Coscinodiscophyceae</taxon>
        <taxon>Thalassiosirophycidae</taxon>
        <taxon>Thalassiosirales</taxon>
        <taxon>Thalassiosiraceae</taxon>
        <taxon>Thalassiosira</taxon>
    </lineage>
</organism>
<dbReference type="InterPro" id="IPR043502">
    <property type="entry name" value="DNA/RNA_pol_sf"/>
</dbReference>
<name>K0RYK4_THAOC</name>
<gene>
    <name evidence="2" type="ORF">THAOC_20968</name>
</gene>
<feature type="compositionally biased region" description="Basic and acidic residues" evidence="1">
    <location>
        <begin position="33"/>
        <end position="51"/>
    </location>
</feature>
<dbReference type="AlphaFoldDB" id="K0RYK4"/>
<dbReference type="SUPFAM" id="SSF56672">
    <property type="entry name" value="DNA/RNA polymerases"/>
    <property type="match status" value="1"/>
</dbReference>
<feature type="non-terminal residue" evidence="2">
    <location>
        <position position="1"/>
    </location>
</feature>
<evidence type="ECO:0000256" key="1">
    <source>
        <dbReference type="SAM" id="MobiDB-lite"/>
    </source>
</evidence>
<evidence type="ECO:0000313" key="2">
    <source>
        <dbReference type="EMBL" id="EJK58873.1"/>
    </source>
</evidence>
<feature type="compositionally biased region" description="Gly residues" evidence="1">
    <location>
        <begin position="55"/>
        <end position="65"/>
    </location>
</feature>
<protein>
    <recommendedName>
        <fullName evidence="4">Reverse transcriptase domain-containing protein</fullName>
    </recommendedName>
</protein>
<reference evidence="2 3" key="1">
    <citation type="journal article" date="2012" name="Genome Biol.">
        <title>Genome and low-iron response of an oceanic diatom adapted to chronic iron limitation.</title>
        <authorList>
            <person name="Lommer M."/>
            <person name="Specht M."/>
            <person name="Roy A.S."/>
            <person name="Kraemer L."/>
            <person name="Andreson R."/>
            <person name="Gutowska M.A."/>
            <person name="Wolf J."/>
            <person name="Bergner S.V."/>
            <person name="Schilhabel M.B."/>
            <person name="Klostermeier U.C."/>
            <person name="Beiko R.G."/>
            <person name="Rosenstiel P."/>
            <person name="Hippler M."/>
            <person name="Laroche J."/>
        </authorList>
    </citation>
    <scope>NUCLEOTIDE SEQUENCE [LARGE SCALE GENOMIC DNA]</scope>
    <source>
        <strain evidence="2 3">CCMP1005</strain>
    </source>
</reference>
<evidence type="ECO:0000313" key="3">
    <source>
        <dbReference type="Proteomes" id="UP000266841"/>
    </source>
</evidence>
<feature type="compositionally biased region" description="Low complexity" evidence="1">
    <location>
        <begin position="644"/>
        <end position="659"/>
    </location>
</feature>
<feature type="region of interest" description="Disordered" evidence="1">
    <location>
        <begin position="24"/>
        <end position="115"/>
    </location>
</feature>
<sequence>AAQRRRGADVFHGEDPRVVLRQLPVQRGSQALERGREDAWPDVPPRARGDAFRGPGAGKLGGQVGAGSDAALTRSNRALDLSPPTDAPIPLDNRPPAPSRAAAAPKIGGARRAKKRVTLRDALAVGSSAKAKPVPIHPDLLGELAAENARVLKAKGWRWLARLRRGRSALNKDVWKLPHDAAGYLSYLQRHGAPVHSSAAPKSPDELQAAVDRGAHPSAIDHQEFLWEEAYEMCQRRHTMVLPFSAVKHLEGVQISPPGVVPQQGRRPRTICDLTYSGVNATTVELTHGDAMRFGRALRRILFQIYRADPRWDPVYLSKIYISDGFYNVCVNANGSKHFGIVLPTPPGEEPLILFFLGLPMGWVSSPPTFCALTESAADVANDRIDANWAPPGHRCDSVADTPTESTRPASKTGPPPRIRHRVKGPVGRTDVYVDDFILLAQGGKRRRKRLRRILFHCIDMIFRPPDAKDDKWKKDPISLKKLLKGDGALETVKVILGWLVDTVAGTIELPPNRVERLKEILAAFPRSRKTQAGRGAAQAVCSSPCRQFHDAIDDFRWLAEDVIARPTRLAEVVPEAPAFVGTVDASGTGMGGVWLPDGDALYSAALDPASLEAARDFRRGGAVSSAMAARERSNAALFGPQRGSASSTPSPLPATGTSRIAGDPEGGGRPGSRTGLGLPSAGRGGPLCASTDLDKEVAHAACRRDAAGMPVPGGRYGFTDLDKEVTPRATDLNKEVRPAALDKVLGGSLPLPRDVVTMKEVTQATTDLNKEVAPTACRRGAAGMPVPGGRYGFTDLDKEVTPRATDLNKEVRPAALDKVLGGSLPLPERRVTMDCPHDDETVPARALLRDGRPILWRIPFPDDIVTALVSDSNPDGIINNSELELAGIVATNDVLARAVDVRETTTATGTDNLPALSWSTKGAVSAKGPAAYLLRHQAMHQRVFRYQSPQAVADLPPGARDRLGPVLRSAMQAAASAGNPKRGRQRANAYARWSASCAAFNVDPLLQGVPRPIPFMQTYIQQYRTGVVAARGQPVGARAAEEALRFVGQTMQQLGSDDDPPARVKPIPMMVLMKAQERATADNSTASTCTARMMWIHVLPLSGGFRQFLFFFDFPHFVPPASAWPPTPSKSGPTSDFASGLRVTA</sequence>
<comment type="caution">
    <text evidence="2">The sequence shown here is derived from an EMBL/GenBank/DDBJ whole genome shotgun (WGS) entry which is preliminary data.</text>
</comment>
<proteinExistence type="predicted"/>
<feature type="region of interest" description="Disordered" evidence="1">
    <location>
        <begin position="637"/>
        <end position="690"/>
    </location>
</feature>
<feature type="region of interest" description="Disordered" evidence="1">
    <location>
        <begin position="1124"/>
        <end position="1146"/>
    </location>
</feature>
<feature type="region of interest" description="Disordered" evidence="1">
    <location>
        <begin position="398"/>
        <end position="424"/>
    </location>
</feature>
<feature type="compositionally biased region" description="Polar residues" evidence="1">
    <location>
        <begin position="401"/>
        <end position="410"/>
    </location>
</feature>
<evidence type="ECO:0008006" key="4">
    <source>
        <dbReference type="Google" id="ProtNLM"/>
    </source>
</evidence>
<keyword evidence="3" id="KW-1185">Reference proteome</keyword>
<dbReference type="EMBL" id="AGNL01024066">
    <property type="protein sequence ID" value="EJK58873.1"/>
    <property type="molecule type" value="Genomic_DNA"/>
</dbReference>
<accession>K0RYK4</accession>